<dbReference type="EC" id="3.6.5.4" evidence="9"/>
<keyword evidence="1 9" id="KW-1003">Cell membrane</keyword>
<keyword evidence="4 9" id="KW-0378">Hydrolase</keyword>
<dbReference type="PROSITE" id="PS00300">
    <property type="entry name" value="SRP54"/>
    <property type="match status" value="1"/>
</dbReference>
<dbReference type="HAMAP" id="MF_00920">
    <property type="entry name" value="FtsY"/>
    <property type="match status" value="1"/>
</dbReference>
<dbReference type="NCBIfam" id="TIGR00064">
    <property type="entry name" value="ftsY"/>
    <property type="match status" value="1"/>
</dbReference>
<dbReference type="CDD" id="cd17874">
    <property type="entry name" value="FtsY"/>
    <property type="match status" value="1"/>
</dbReference>
<organism evidence="12 13">
    <name type="scientific">Yersinia mollaretii (strain ATCC 43969 / DSM 18520 / CIP 103324 / CNY 7263 / WAIP 204)</name>
    <dbReference type="NCBI Taxonomy" id="349967"/>
    <lineage>
        <taxon>Bacteria</taxon>
        <taxon>Pseudomonadati</taxon>
        <taxon>Pseudomonadota</taxon>
        <taxon>Gammaproteobacteria</taxon>
        <taxon>Enterobacterales</taxon>
        <taxon>Yersiniaceae</taxon>
        <taxon>Yersinia</taxon>
    </lineage>
</organism>
<feature type="binding site" evidence="9">
    <location>
        <begin position="483"/>
        <end position="486"/>
    </location>
    <ligand>
        <name>GTP</name>
        <dbReference type="ChEBI" id="CHEBI:37565"/>
    </ligand>
</feature>
<dbReference type="SMART" id="SM00963">
    <property type="entry name" value="SRP54_N"/>
    <property type="match status" value="1"/>
</dbReference>
<dbReference type="SMART" id="SM00382">
    <property type="entry name" value="AAA"/>
    <property type="match status" value="1"/>
</dbReference>
<dbReference type="Proteomes" id="UP000003027">
    <property type="component" value="Unassembled WGS sequence"/>
</dbReference>
<dbReference type="PANTHER" id="PTHR43134:SF1">
    <property type="entry name" value="SIGNAL RECOGNITION PARTICLE RECEPTOR SUBUNIT ALPHA"/>
    <property type="match status" value="1"/>
</dbReference>
<dbReference type="GeneID" id="57916933"/>
<dbReference type="InterPro" id="IPR003593">
    <property type="entry name" value="AAA+_ATPase"/>
</dbReference>
<evidence type="ECO:0000256" key="7">
    <source>
        <dbReference type="ARBA" id="ARBA00023170"/>
    </source>
</evidence>
<comment type="similarity">
    <text evidence="9">Belongs to the GTP-binding SRP family. FtsY subfamily.</text>
</comment>
<keyword evidence="3 9" id="KW-0547">Nucleotide-binding</keyword>
<dbReference type="InterPro" id="IPR000897">
    <property type="entry name" value="SRP54_GTPase_dom"/>
</dbReference>
<feature type="compositionally biased region" description="Polar residues" evidence="10">
    <location>
        <begin position="121"/>
        <end position="132"/>
    </location>
</feature>
<keyword evidence="6 9" id="KW-0472">Membrane</keyword>
<evidence type="ECO:0000256" key="9">
    <source>
        <dbReference type="HAMAP-Rule" id="MF_00920"/>
    </source>
</evidence>
<comment type="subunit">
    <text evidence="9">Part of the signal recognition particle protein translocation system, which is composed of SRP and FtsY. SRP is a ribonucleoprotein composed of Ffh and a 4.5S RNA molecule.</text>
</comment>
<comment type="subcellular location">
    <subcellularLocation>
        <location evidence="9">Cell membrane</location>
        <topology evidence="9">Peripheral membrane protein</topology>
        <orientation evidence="9">Cytoplasmic side</orientation>
    </subcellularLocation>
    <subcellularLocation>
        <location evidence="9">Cytoplasm</location>
    </subcellularLocation>
</comment>
<sequence>MAKEKKRGFFSWLGLGRQSEEQTAEPLATEKEGVAEQAEGQAISEKSAEIAPEVISESTSDEADVHEERAEHTAVTPGEWDSAAISEVAAETLPEVGADLTDQVIDEPINFSSDPEYLQHHFSQPQSDTNNAAEWDEGTVSAPELPITEENIVIDVPEPQTIVPAQQIIVEEPLIEAIEQAVAVEEEVVVEEEAIAENEIVADDEIEPEEEPEEVIVPVAAQEQERPTKEGFFARLKRSLLKTKQNLGSGFMGLFSGKKIDDDLFEELEEQLLIADVGVETTRKIITSLTEHASRKQLKDAEALYGKLKEEMSEILSTVDKPLDVSGKNPFVILMVGVNGVGKTTTIGKLARQFQAEGKSVMLAAGDTFRAAAVEQLQVWGERNKIAVVAQHTGADSASVIFDAIQAAKARGIDVLLADTAGRLQNKAHLMEELKKIVRVMKKLDGDAPHEVMLTLDASTGQNAVSQAKLFNEAVGLTGITLTKLDGTAKGGVIFAIADQFGIPIRYIGVGEGIEDLRPFKADDFIEALFARED</sequence>
<dbReference type="InterPro" id="IPR036225">
    <property type="entry name" value="SRP/SRP_N"/>
</dbReference>
<dbReference type="InterPro" id="IPR013822">
    <property type="entry name" value="Signal_recog_particl_SRP54_hlx"/>
</dbReference>
<proteinExistence type="inferred from homology"/>
<keyword evidence="13" id="KW-1185">Reference proteome</keyword>
<comment type="caution">
    <text evidence="12">The sequence shown here is derived from an EMBL/GenBank/DDBJ whole genome shotgun (WGS) entry which is preliminary data.</text>
</comment>
<dbReference type="Gene3D" id="3.40.50.300">
    <property type="entry name" value="P-loop containing nucleotide triphosphate hydrolases"/>
    <property type="match status" value="1"/>
</dbReference>
<dbReference type="Pfam" id="PF00448">
    <property type="entry name" value="SRP54"/>
    <property type="match status" value="1"/>
</dbReference>
<name>A0ABP2EBY5_YERMW</name>
<feature type="binding site" evidence="9">
    <location>
        <begin position="337"/>
        <end position="344"/>
    </location>
    <ligand>
        <name>GTP</name>
        <dbReference type="ChEBI" id="CHEBI:37565"/>
    </ligand>
</feature>
<dbReference type="InterPro" id="IPR042101">
    <property type="entry name" value="SRP54_N_sf"/>
</dbReference>
<dbReference type="InterPro" id="IPR027417">
    <property type="entry name" value="P-loop_NTPase"/>
</dbReference>
<evidence type="ECO:0000313" key="12">
    <source>
        <dbReference type="EMBL" id="EEQ09933.1"/>
    </source>
</evidence>
<feature type="region of interest" description="Disordered" evidence="10">
    <location>
        <begin position="1"/>
        <end position="81"/>
    </location>
</feature>
<evidence type="ECO:0000256" key="5">
    <source>
        <dbReference type="ARBA" id="ARBA00023134"/>
    </source>
</evidence>
<comment type="catalytic activity">
    <reaction evidence="8 9">
        <text>GTP + H2O = GDP + phosphate + H(+)</text>
        <dbReference type="Rhea" id="RHEA:19669"/>
        <dbReference type="ChEBI" id="CHEBI:15377"/>
        <dbReference type="ChEBI" id="CHEBI:15378"/>
        <dbReference type="ChEBI" id="CHEBI:37565"/>
        <dbReference type="ChEBI" id="CHEBI:43474"/>
        <dbReference type="ChEBI" id="CHEBI:58189"/>
        <dbReference type="EC" id="3.6.5.4"/>
    </reaction>
</comment>
<dbReference type="SMART" id="SM00962">
    <property type="entry name" value="SRP54"/>
    <property type="match status" value="1"/>
</dbReference>
<dbReference type="Gene3D" id="1.20.120.140">
    <property type="entry name" value="Signal recognition particle SRP54, nucleotide-binding domain"/>
    <property type="match status" value="1"/>
</dbReference>
<keyword evidence="2 9" id="KW-0963">Cytoplasm</keyword>
<dbReference type="PANTHER" id="PTHR43134">
    <property type="entry name" value="SIGNAL RECOGNITION PARTICLE RECEPTOR SUBUNIT ALPHA"/>
    <property type="match status" value="1"/>
</dbReference>
<keyword evidence="5 9" id="KW-0342">GTP-binding</keyword>
<comment type="function">
    <text evidence="9">Involved in targeting and insertion of nascent membrane proteins into the cytoplasmic membrane. Acts as a receptor for the complex formed by the signal recognition particle (SRP) and the ribosome-nascent chain (RNC). Interaction with SRP-RNC leads to the transfer of the RNC complex to the Sec translocase for insertion into the membrane, the hydrolysis of GTP by both Ffh and FtsY, and the dissociation of the SRP-FtsY complex into the individual components.</text>
</comment>
<dbReference type="SUPFAM" id="SSF47364">
    <property type="entry name" value="Domain of the SRP/SRP receptor G-proteins"/>
    <property type="match status" value="1"/>
</dbReference>
<dbReference type="Pfam" id="PF02881">
    <property type="entry name" value="SRP54_N"/>
    <property type="match status" value="1"/>
</dbReference>
<gene>
    <name evidence="9" type="primary">ftsY</name>
    <name evidence="12" type="ORF">ymoll0001_36810</name>
</gene>
<accession>A0ABP2EBY5</accession>
<feature type="binding site" evidence="9">
    <location>
        <begin position="419"/>
        <end position="423"/>
    </location>
    <ligand>
        <name>GTP</name>
        <dbReference type="ChEBI" id="CHEBI:37565"/>
    </ligand>
</feature>
<feature type="domain" description="SRP54-type proteins GTP-binding" evidence="11">
    <location>
        <begin position="504"/>
        <end position="517"/>
    </location>
</feature>
<evidence type="ECO:0000313" key="13">
    <source>
        <dbReference type="Proteomes" id="UP000003027"/>
    </source>
</evidence>
<evidence type="ECO:0000256" key="8">
    <source>
        <dbReference type="ARBA" id="ARBA00048027"/>
    </source>
</evidence>
<evidence type="ECO:0000256" key="2">
    <source>
        <dbReference type="ARBA" id="ARBA00022490"/>
    </source>
</evidence>
<evidence type="ECO:0000256" key="4">
    <source>
        <dbReference type="ARBA" id="ARBA00022801"/>
    </source>
</evidence>
<dbReference type="GO" id="GO:0051301">
    <property type="term" value="P:cell division"/>
    <property type="evidence" value="ECO:0007669"/>
    <property type="project" value="UniProtKB-KW"/>
</dbReference>
<keyword evidence="12" id="KW-0132">Cell division</keyword>
<keyword evidence="7 9" id="KW-0675">Receptor</keyword>
<reference evidence="12" key="1">
    <citation type="submission" date="2008-12" db="EMBL/GenBank/DDBJ databases">
        <title>Annotation of the Yersinia mollaretii ATCC 43969 genome.</title>
        <authorList>
            <person name="Read T.D."/>
            <person name="Akmal A."/>
            <person name="Bishop-Lilly K."/>
            <person name="Chen P.E."/>
            <person name="Cook C."/>
            <person name="Kiley M.P."/>
            <person name="Lentz S."/>
            <person name="Mateczun A."/>
            <person name="Nagarajan N."/>
            <person name="Nolan N."/>
            <person name="Osborne B.I."/>
            <person name="Pop M."/>
            <person name="Sozhamannan S."/>
            <person name="Stewart A.C."/>
            <person name="Sulakvelidze A."/>
            <person name="Thomason B."/>
            <person name="Willner K."/>
            <person name="Zwick M.E."/>
        </authorList>
    </citation>
    <scope>NUCLEOTIDE SEQUENCE [LARGE SCALE GENOMIC DNA]</scope>
    <source>
        <strain evidence="12">ATCC 43969</strain>
    </source>
</reference>
<evidence type="ECO:0000256" key="6">
    <source>
        <dbReference type="ARBA" id="ARBA00023136"/>
    </source>
</evidence>
<evidence type="ECO:0000259" key="11">
    <source>
        <dbReference type="PROSITE" id="PS00300"/>
    </source>
</evidence>
<dbReference type="EMBL" id="AALD02000027">
    <property type="protein sequence ID" value="EEQ09933.1"/>
    <property type="molecule type" value="Genomic_DNA"/>
</dbReference>
<dbReference type="InterPro" id="IPR004390">
    <property type="entry name" value="SR_rcpt_FtsY"/>
</dbReference>
<protein>
    <recommendedName>
        <fullName evidence="9">Signal recognition particle receptor FtsY</fullName>
        <shortName evidence="9">SRP receptor</shortName>
        <ecNumber evidence="9">3.6.5.4</ecNumber>
    </recommendedName>
</protein>
<keyword evidence="12" id="KW-0131">Cell cycle</keyword>
<dbReference type="SUPFAM" id="SSF52540">
    <property type="entry name" value="P-loop containing nucleoside triphosphate hydrolases"/>
    <property type="match status" value="1"/>
</dbReference>
<evidence type="ECO:0000256" key="1">
    <source>
        <dbReference type="ARBA" id="ARBA00022475"/>
    </source>
</evidence>
<evidence type="ECO:0000256" key="3">
    <source>
        <dbReference type="ARBA" id="ARBA00022741"/>
    </source>
</evidence>
<evidence type="ECO:0000256" key="10">
    <source>
        <dbReference type="SAM" id="MobiDB-lite"/>
    </source>
</evidence>
<feature type="region of interest" description="Disordered" evidence="10">
    <location>
        <begin position="113"/>
        <end position="133"/>
    </location>
</feature>
<dbReference type="RefSeq" id="WP_004875841.1">
    <property type="nucleotide sequence ID" value="NZ_AALD02000027.1"/>
</dbReference>